<dbReference type="InterPro" id="IPR035472">
    <property type="entry name" value="RpiR-like_SIS"/>
</dbReference>
<dbReference type="PROSITE" id="PS51071">
    <property type="entry name" value="HTH_RPIR"/>
    <property type="match status" value="1"/>
</dbReference>
<dbReference type="InterPro" id="IPR047640">
    <property type="entry name" value="RpiR-like"/>
</dbReference>
<protein>
    <submittedName>
        <fullName evidence="6">MurR/RpiR family transcriptional regulator</fullName>
    </submittedName>
</protein>
<dbReference type="EMBL" id="JAUDCK010000027">
    <property type="protein sequence ID" value="MDM8196247.1"/>
    <property type="molecule type" value="Genomic_DNA"/>
</dbReference>
<keyword evidence="1" id="KW-0805">Transcription regulation</keyword>
<dbReference type="InterPro" id="IPR009057">
    <property type="entry name" value="Homeodomain-like_sf"/>
</dbReference>
<keyword evidence="2" id="KW-0238">DNA-binding</keyword>
<dbReference type="PANTHER" id="PTHR30514:SF10">
    <property type="entry name" value="MURR_RPIR FAMILY TRANSCRIPTIONAL REGULATOR"/>
    <property type="match status" value="1"/>
</dbReference>
<gene>
    <name evidence="6" type="ORF">QUV98_07955</name>
</gene>
<evidence type="ECO:0000313" key="7">
    <source>
        <dbReference type="Proteomes" id="UP001529275"/>
    </source>
</evidence>
<dbReference type="Pfam" id="PF01380">
    <property type="entry name" value="SIS"/>
    <property type="match status" value="1"/>
</dbReference>
<evidence type="ECO:0000313" key="6">
    <source>
        <dbReference type="EMBL" id="MDM8196247.1"/>
    </source>
</evidence>
<name>A0ABT7UJW7_9FIRM</name>
<dbReference type="InterPro" id="IPR036388">
    <property type="entry name" value="WH-like_DNA-bd_sf"/>
</dbReference>
<dbReference type="SUPFAM" id="SSF53697">
    <property type="entry name" value="SIS domain"/>
    <property type="match status" value="1"/>
</dbReference>
<evidence type="ECO:0000256" key="3">
    <source>
        <dbReference type="ARBA" id="ARBA00023163"/>
    </source>
</evidence>
<dbReference type="Proteomes" id="UP001529275">
    <property type="component" value="Unassembled WGS sequence"/>
</dbReference>
<dbReference type="RefSeq" id="WP_289527896.1">
    <property type="nucleotide sequence ID" value="NZ_JAUDCK010000027.1"/>
</dbReference>
<keyword evidence="7" id="KW-1185">Reference proteome</keyword>
<organism evidence="6 7">
    <name type="scientific">Massilimicrobiota timonensis</name>
    <dbReference type="NCBI Taxonomy" id="1776392"/>
    <lineage>
        <taxon>Bacteria</taxon>
        <taxon>Bacillati</taxon>
        <taxon>Bacillota</taxon>
        <taxon>Erysipelotrichia</taxon>
        <taxon>Erysipelotrichales</taxon>
        <taxon>Erysipelotrichaceae</taxon>
        <taxon>Massilimicrobiota</taxon>
    </lineage>
</organism>
<evidence type="ECO:0000256" key="2">
    <source>
        <dbReference type="ARBA" id="ARBA00023125"/>
    </source>
</evidence>
<feature type="domain" description="SIS" evidence="5">
    <location>
        <begin position="125"/>
        <end position="266"/>
    </location>
</feature>
<evidence type="ECO:0000256" key="1">
    <source>
        <dbReference type="ARBA" id="ARBA00023015"/>
    </source>
</evidence>
<dbReference type="InterPro" id="IPR001347">
    <property type="entry name" value="SIS_dom"/>
</dbReference>
<dbReference type="Pfam" id="PF01418">
    <property type="entry name" value="HTH_6"/>
    <property type="match status" value="1"/>
</dbReference>
<dbReference type="InterPro" id="IPR046348">
    <property type="entry name" value="SIS_dom_sf"/>
</dbReference>
<dbReference type="InterPro" id="IPR000281">
    <property type="entry name" value="HTH_RpiR"/>
</dbReference>
<feature type="domain" description="HTH rpiR-type" evidence="4">
    <location>
        <begin position="1"/>
        <end position="76"/>
    </location>
</feature>
<accession>A0ABT7UJW7</accession>
<evidence type="ECO:0000259" key="5">
    <source>
        <dbReference type="PROSITE" id="PS51464"/>
    </source>
</evidence>
<reference evidence="7" key="1">
    <citation type="submission" date="2023-06" db="EMBL/GenBank/DDBJ databases">
        <title>Identification and characterization of horizontal gene transfer across gut microbiota members of farm animals based on homology search.</title>
        <authorList>
            <person name="Zeman M."/>
            <person name="Kubasova T."/>
            <person name="Jahodarova E."/>
            <person name="Nykrynova M."/>
            <person name="Rychlik I."/>
        </authorList>
    </citation>
    <scope>NUCLEOTIDE SEQUENCE [LARGE SCALE GENOMIC DNA]</scope>
    <source>
        <strain evidence="7">ET341</strain>
    </source>
</reference>
<evidence type="ECO:0000259" key="4">
    <source>
        <dbReference type="PROSITE" id="PS51071"/>
    </source>
</evidence>
<dbReference type="SUPFAM" id="SSF46689">
    <property type="entry name" value="Homeodomain-like"/>
    <property type="match status" value="1"/>
</dbReference>
<dbReference type="CDD" id="cd05013">
    <property type="entry name" value="SIS_RpiR"/>
    <property type="match status" value="1"/>
</dbReference>
<dbReference type="Gene3D" id="3.40.50.10490">
    <property type="entry name" value="Glucose-6-phosphate isomerase like protein, domain 1"/>
    <property type="match status" value="1"/>
</dbReference>
<keyword evidence="3" id="KW-0804">Transcription</keyword>
<dbReference type="PROSITE" id="PS51464">
    <property type="entry name" value="SIS"/>
    <property type="match status" value="1"/>
</dbReference>
<dbReference type="Gene3D" id="1.10.10.10">
    <property type="entry name" value="Winged helix-like DNA-binding domain superfamily/Winged helix DNA-binding domain"/>
    <property type="match status" value="1"/>
</dbReference>
<sequence length="301" mass="35112">MLIIEKLERMEQLSEAEKEVAKKVIELKGQIKDMSIRELASDSYTSTSAVTRLCHKMGFRGYHDFKEKYLEEMKYLHEHFENIDANIPFLKDDNLAKVLGSVSELYQETAKDTLSLVDYFDYIEATKMIDRSQNIYVLCIGVAIELGKIFADRMMRIGKNVIVSENVNEQFYQSYNATQDDTFILISYSGTTLKTKQYIENIVKRKAHSILITSRGESQWQDKVDIILPMTTREKLYSHIASYTSTVSIMLILDMLYSCYFHKHYDEAFQHKKEVALSYEPLRKASQKVMEEDQNEILFSK</sequence>
<dbReference type="PANTHER" id="PTHR30514">
    <property type="entry name" value="GLUCOKINASE"/>
    <property type="match status" value="1"/>
</dbReference>
<comment type="caution">
    <text evidence="6">The sequence shown here is derived from an EMBL/GenBank/DDBJ whole genome shotgun (WGS) entry which is preliminary data.</text>
</comment>
<proteinExistence type="predicted"/>